<keyword evidence="5" id="KW-1185">Reference proteome</keyword>
<dbReference type="InterPro" id="IPR015797">
    <property type="entry name" value="NUDIX_hydrolase-like_dom_sf"/>
</dbReference>
<feature type="domain" description="Nudix hydrolase" evidence="3">
    <location>
        <begin position="44"/>
        <end position="115"/>
    </location>
</feature>
<dbReference type="Proteomes" id="UP001232493">
    <property type="component" value="Chromosome"/>
</dbReference>
<evidence type="ECO:0000256" key="1">
    <source>
        <dbReference type="ARBA" id="ARBA00001946"/>
    </source>
</evidence>
<gene>
    <name evidence="4" type="ORF">JRV97_07080</name>
</gene>
<reference evidence="4 5" key="1">
    <citation type="submission" date="2021-02" db="EMBL/GenBank/DDBJ databases">
        <title>Characterization of Marinitoga sp. nov. str. BP5-C20A.</title>
        <authorList>
            <person name="Erauso G."/>
            <person name="Postec A."/>
        </authorList>
    </citation>
    <scope>NUCLEOTIDE SEQUENCE [LARGE SCALE GENOMIC DNA]</scope>
    <source>
        <strain evidence="4 5">BP5-C20A</strain>
    </source>
</reference>
<dbReference type="EMBL" id="CP069362">
    <property type="protein sequence ID" value="WGS64139.1"/>
    <property type="molecule type" value="Genomic_DNA"/>
</dbReference>
<dbReference type="InterPro" id="IPR000086">
    <property type="entry name" value="NUDIX_hydrolase_dom"/>
</dbReference>
<dbReference type="Gene3D" id="3.90.79.10">
    <property type="entry name" value="Nucleoside Triphosphate Pyrophosphohydrolase"/>
    <property type="match status" value="1"/>
</dbReference>
<comment type="cofactor">
    <cofactor evidence="1">
        <name>Mg(2+)</name>
        <dbReference type="ChEBI" id="CHEBI:18420"/>
    </cofactor>
</comment>
<dbReference type="PANTHER" id="PTHR11839:SF18">
    <property type="entry name" value="NUDIX HYDROLASE DOMAIN-CONTAINING PROTEIN"/>
    <property type="match status" value="1"/>
</dbReference>
<accession>A0ABY8PNC4</accession>
<name>A0ABY8PNC4_9BACT</name>
<dbReference type="GO" id="GO:0016787">
    <property type="term" value="F:hydrolase activity"/>
    <property type="evidence" value="ECO:0007669"/>
    <property type="project" value="UniProtKB-KW"/>
</dbReference>
<dbReference type="RefSeq" id="WP_280997542.1">
    <property type="nucleotide sequence ID" value="NZ_CP069362.1"/>
</dbReference>
<dbReference type="SUPFAM" id="SSF55811">
    <property type="entry name" value="Nudix"/>
    <property type="match status" value="1"/>
</dbReference>
<dbReference type="PANTHER" id="PTHR11839">
    <property type="entry name" value="UDP/ADP-SUGAR PYROPHOSPHATASE"/>
    <property type="match status" value="1"/>
</dbReference>
<dbReference type="Pfam" id="PF00293">
    <property type="entry name" value="NUDIX"/>
    <property type="match status" value="1"/>
</dbReference>
<proteinExistence type="predicted"/>
<protein>
    <submittedName>
        <fullName evidence="4">NUDIX hydrolase</fullName>
    </submittedName>
</protein>
<evidence type="ECO:0000313" key="4">
    <source>
        <dbReference type="EMBL" id="WGS64139.1"/>
    </source>
</evidence>
<sequence length="180" mass="20882">MKKIREKVLYEGEWFKFKETICINSSGKEIRWENFERKSKIKKAVIIIPKLIPSNRYVLIKQYRAAINDYVIAFPAGICDNNNTEENVLRELKEETGYNGKVKRCSPSLYAFPAVIDSTVKICEVEIDESLGENKNPVQNLEPEEDIEVMLKTKEEIINMFDNCKYKISAALWYAFGVNL</sequence>
<evidence type="ECO:0000256" key="2">
    <source>
        <dbReference type="ARBA" id="ARBA00022801"/>
    </source>
</evidence>
<keyword evidence="2 4" id="KW-0378">Hydrolase</keyword>
<organism evidence="4 5">
    <name type="scientific">Marinitoga aeolica</name>
    <dbReference type="NCBI Taxonomy" id="2809031"/>
    <lineage>
        <taxon>Bacteria</taxon>
        <taxon>Thermotogati</taxon>
        <taxon>Thermotogota</taxon>
        <taxon>Thermotogae</taxon>
        <taxon>Petrotogales</taxon>
        <taxon>Petrotogaceae</taxon>
        <taxon>Marinitoga</taxon>
    </lineage>
</organism>
<evidence type="ECO:0000313" key="5">
    <source>
        <dbReference type="Proteomes" id="UP001232493"/>
    </source>
</evidence>
<evidence type="ECO:0000259" key="3">
    <source>
        <dbReference type="Pfam" id="PF00293"/>
    </source>
</evidence>